<dbReference type="Proteomes" id="UP000242715">
    <property type="component" value="Unassembled WGS sequence"/>
</dbReference>
<reference evidence="3" key="1">
    <citation type="journal article" date="2017" name="Front. Plant Sci.">
        <title>Climate Clever Clovers: New Paradigm to Reduce the Environmental Footprint of Ruminants by Breeding Low Methanogenic Forages Utilizing Haplotype Variation.</title>
        <authorList>
            <person name="Kaur P."/>
            <person name="Appels R."/>
            <person name="Bayer P.E."/>
            <person name="Keeble-Gagnere G."/>
            <person name="Wang J."/>
            <person name="Hirakawa H."/>
            <person name="Shirasawa K."/>
            <person name="Vercoe P."/>
            <person name="Stefanova K."/>
            <person name="Durmic Z."/>
            <person name="Nichols P."/>
            <person name="Revell C."/>
            <person name="Isobe S.N."/>
            <person name="Edwards D."/>
            <person name="Erskine W."/>
        </authorList>
    </citation>
    <scope>NUCLEOTIDE SEQUENCE [LARGE SCALE GENOMIC DNA]</scope>
    <source>
        <strain evidence="3">cv. Daliak</strain>
    </source>
</reference>
<accession>A0A2Z6PCF8</accession>
<evidence type="ECO:0000313" key="2">
    <source>
        <dbReference type="EMBL" id="GAU42339.1"/>
    </source>
</evidence>
<proteinExistence type="predicted"/>
<sequence length="151" mass="17241">MNAFQMDMAATKTGSNLMNFTKKPSHNKTVIARSYLNRDRVSSPWLLPKAAVADFCLRNRSFVRRSENIVLRRSLIFVWRRRNQCSKHQSLGSGNLGSRIIASRLVLRAPIPPSPNENRTLAENDILTPPNKTPTPETEIRYRGVRKLPWG</sequence>
<evidence type="ECO:0000256" key="1">
    <source>
        <dbReference type="SAM" id="MobiDB-lite"/>
    </source>
</evidence>
<protein>
    <submittedName>
        <fullName evidence="2">Uncharacterized protein</fullName>
    </submittedName>
</protein>
<organism evidence="2 3">
    <name type="scientific">Trifolium subterraneum</name>
    <name type="common">Subterranean clover</name>
    <dbReference type="NCBI Taxonomy" id="3900"/>
    <lineage>
        <taxon>Eukaryota</taxon>
        <taxon>Viridiplantae</taxon>
        <taxon>Streptophyta</taxon>
        <taxon>Embryophyta</taxon>
        <taxon>Tracheophyta</taxon>
        <taxon>Spermatophyta</taxon>
        <taxon>Magnoliopsida</taxon>
        <taxon>eudicotyledons</taxon>
        <taxon>Gunneridae</taxon>
        <taxon>Pentapetalae</taxon>
        <taxon>rosids</taxon>
        <taxon>fabids</taxon>
        <taxon>Fabales</taxon>
        <taxon>Fabaceae</taxon>
        <taxon>Papilionoideae</taxon>
        <taxon>50 kb inversion clade</taxon>
        <taxon>NPAAA clade</taxon>
        <taxon>Hologalegina</taxon>
        <taxon>IRL clade</taxon>
        <taxon>Trifolieae</taxon>
        <taxon>Trifolium</taxon>
    </lineage>
</organism>
<name>A0A2Z6PCF8_TRISU</name>
<keyword evidence="3" id="KW-1185">Reference proteome</keyword>
<gene>
    <name evidence="2" type="ORF">TSUD_242360</name>
</gene>
<evidence type="ECO:0000313" key="3">
    <source>
        <dbReference type="Proteomes" id="UP000242715"/>
    </source>
</evidence>
<feature type="compositionally biased region" description="Low complexity" evidence="1">
    <location>
        <begin position="128"/>
        <end position="137"/>
    </location>
</feature>
<dbReference type="EMBL" id="DF973913">
    <property type="protein sequence ID" value="GAU42339.1"/>
    <property type="molecule type" value="Genomic_DNA"/>
</dbReference>
<dbReference type="AlphaFoldDB" id="A0A2Z6PCF8"/>
<feature type="region of interest" description="Disordered" evidence="1">
    <location>
        <begin position="112"/>
        <end position="138"/>
    </location>
</feature>